<comment type="pathway">
    <text evidence="1">Cofactor biosynthesis; adenosylcobalamin biosynthesis.</text>
</comment>
<evidence type="ECO:0000313" key="7">
    <source>
        <dbReference type="Proteomes" id="UP000000438"/>
    </source>
</evidence>
<evidence type="ECO:0000256" key="3">
    <source>
        <dbReference type="ARBA" id="ARBA00022573"/>
    </source>
</evidence>
<sequence>MLNPGEIYRKSLEIIYNSLGIDDSKENRIKARAVHATGDLDVFKTIVFKNDPLNNGINALRLNRFIVTDVNMVISGITRYNRKVCLINDDDVLLKSKMTGLSRSYLSIKKAASIYKDAIYVIGDAPTALMSLIEEVKKGLRPSLVIATPVGFVSALESKIDLLSCEIPLITNISRKGGSPMAAALMNGIIGELHA</sequence>
<dbReference type="PaxDb" id="263820-PTO0111"/>
<dbReference type="PANTHER" id="PTHR43588:SF1">
    <property type="entry name" value="COBALT-PRECORRIN-8 METHYLMUTASE"/>
    <property type="match status" value="1"/>
</dbReference>
<feature type="domain" description="Cobalamin biosynthesis precorrin-8X methylmutase CobH/CbiC" evidence="5">
    <location>
        <begin position="6"/>
        <end position="190"/>
    </location>
</feature>
<dbReference type="AlphaFoldDB" id="Q6L2V6"/>
<gene>
    <name evidence="6" type="ordered locus">PTO0111</name>
</gene>
<name>Q6L2V6_PICTO</name>
<protein>
    <submittedName>
        <fullName evidence="6">Precorrin-8X methylmutase</fullName>
        <ecNumber evidence="6">5.4.1.2</ecNumber>
    </submittedName>
</protein>
<keyword evidence="3" id="KW-0169">Cobalamin biosynthesis</keyword>
<dbReference type="OrthoDB" id="52531at2157"/>
<dbReference type="FunCoup" id="Q6L2V6">
    <property type="interactions" value="60"/>
</dbReference>
<dbReference type="EC" id="5.4.1.2" evidence="6"/>
<dbReference type="KEGG" id="pto:PTO0111"/>
<organism evidence="6 7">
    <name type="scientific">Picrophilus torridus (strain ATCC 700027 / DSM 9790 / JCM 10055 / NBRC 100828 / KAW 2/3)</name>
    <dbReference type="NCBI Taxonomy" id="1122961"/>
    <lineage>
        <taxon>Archaea</taxon>
        <taxon>Methanobacteriati</taxon>
        <taxon>Thermoplasmatota</taxon>
        <taxon>Thermoplasmata</taxon>
        <taxon>Thermoplasmatales</taxon>
        <taxon>Picrophilaceae</taxon>
        <taxon>Picrophilus</taxon>
    </lineage>
</organism>
<keyword evidence="4 6" id="KW-0413">Isomerase</keyword>
<evidence type="ECO:0000256" key="2">
    <source>
        <dbReference type="ARBA" id="ARBA00009774"/>
    </source>
</evidence>
<dbReference type="GO" id="GO:0016993">
    <property type="term" value="F:precorrin-8X methylmutase activity"/>
    <property type="evidence" value="ECO:0007669"/>
    <property type="project" value="InterPro"/>
</dbReference>
<accession>Q6L2V6</accession>
<dbReference type="HOGENOM" id="CLU_084703_1_1_2"/>
<dbReference type="PANTHER" id="PTHR43588">
    <property type="entry name" value="COBALT-PRECORRIN-8 METHYLMUTASE"/>
    <property type="match status" value="1"/>
</dbReference>
<dbReference type="InterPro" id="IPR036588">
    <property type="entry name" value="CobH/CbiC_sf"/>
</dbReference>
<dbReference type="Pfam" id="PF02570">
    <property type="entry name" value="CbiC"/>
    <property type="match status" value="1"/>
</dbReference>
<dbReference type="EMBL" id="AE017261">
    <property type="protein sequence ID" value="AAT42696.1"/>
    <property type="molecule type" value="Genomic_DNA"/>
</dbReference>
<reference evidence="6 7" key="1">
    <citation type="journal article" date="2004" name="Proc. Natl. Acad. Sci. U.S.A.">
        <title>Genome sequence of Picrophilus torridus and its implications for life around pH 0.</title>
        <authorList>
            <person name="Futterer O."/>
            <person name="Angelov A."/>
            <person name="Liesegang H."/>
            <person name="Gottschalk G."/>
            <person name="Schleper C."/>
            <person name="Schepers B."/>
            <person name="Dock C."/>
            <person name="Antranikian G."/>
            <person name="Liebl W."/>
        </authorList>
    </citation>
    <scope>NUCLEOTIDE SEQUENCE [LARGE SCALE GENOMIC DNA]</scope>
    <source>
        <strain evidence="7">ATCC 700027 / DSM 9790 / JCM 10055 / NBRC 100828</strain>
    </source>
</reference>
<dbReference type="InParanoid" id="Q6L2V6"/>
<dbReference type="GO" id="GO:0009236">
    <property type="term" value="P:cobalamin biosynthetic process"/>
    <property type="evidence" value="ECO:0007669"/>
    <property type="project" value="UniProtKB-UniPathway"/>
</dbReference>
<dbReference type="STRING" id="263820.PTO0111"/>
<dbReference type="Proteomes" id="UP000000438">
    <property type="component" value="Chromosome"/>
</dbReference>
<dbReference type="SUPFAM" id="SSF63965">
    <property type="entry name" value="Precorrin-8X methylmutase CbiC/CobH"/>
    <property type="match status" value="1"/>
</dbReference>
<comment type="similarity">
    <text evidence="2">Belongs to the CobH/CbiC family.</text>
</comment>
<evidence type="ECO:0000256" key="4">
    <source>
        <dbReference type="ARBA" id="ARBA00023235"/>
    </source>
</evidence>
<evidence type="ECO:0000259" key="5">
    <source>
        <dbReference type="Pfam" id="PF02570"/>
    </source>
</evidence>
<dbReference type="eggNOG" id="arCOG02247">
    <property type="taxonomic scope" value="Archaea"/>
</dbReference>
<evidence type="ECO:0000256" key="1">
    <source>
        <dbReference type="ARBA" id="ARBA00004953"/>
    </source>
</evidence>
<dbReference type="UniPathway" id="UPA00148"/>
<evidence type="ECO:0000313" key="6">
    <source>
        <dbReference type="EMBL" id="AAT42696.1"/>
    </source>
</evidence>
<dbReference type="RefSeq" id="WP_011176912.1">
    <property type="nucleotide sequence ID" value="NC_005877.1"/>
</dbReference>
<proteinExistence type="inferred from homology"/>
<dbReference type="InterPro" id="IPR003722">
    <property type="entry name" value="Cbl_synth_CobH/CbiC"/>
</dbReference>
<dbReference type="Gene3D" id="3.40.50.10230">
    <property type="entry name" value="Cobalamin biosynthesis CobH/CbiC, precorrin-8X methylmutase"/>
    <property type="match status" value="1"/>
</dbReference>
<dbReference type="GeneID" id="2844554"/>